<evidence type="ECO:0000313" key="5">
    <source>
        <dbReference type="Proteomes" id="UP001155820"/>
    </source>
</evidence>
<keyword evidence="1 2" id="KW-0129">CBS domain</keyword>
<comment type="caution">
    <text evidence="4">The sequence shown here is derived from an EMBL/GenBank/DDBJ whole genome shotgun (WGS) entry which is preliminary data.</text>
</comment>
<dbReference type="SUPFAM" id="SSF54631">
    <property type="entry name" value="CBS-domain pair"/>
    <property type="match status" value="1"/>
</dbReference>
<dbReference type="InterPro" id="IPR046342">
    <property type="entry name" value="CBS_dom_sf"/>
</dbReference>
<sequence>MQASDIMSARVFTISPGHSVWHAAQIMLGQGVSGLPVLDDQQALVGILTESDLLGRSELGVSIGDGDLQQRARAYVQSHSWKVAALMSTPVVTVEGDASLSRVAGLLRHHRIKRLPVLHGRELIGIVSRKDLLRAIADGGPEGQVTGDDAVHRALRARLEEASGVLSQLPEIHVNHGVVRVSGNIQSQEEADVIRMIVDGVVGPVFLDELIVKKGHE</sequence>
<dbReference type="Proteomes" id="UP001155820">
    <property type="component" value="Unassembled WGS sequence"/>
</dbReference>
<dbReference type="RefSeq" id="WP_035227379.1">
    <property type="nucleotide sequence ID" value="NZ_JABRWL010000006.1"/>
</dbReference>
<dbReference type="InterPro" id="IPR051257">
    <property type="entry name" value="Diverse_CBS-Domain"/>
</dbReference>
<protein>
    <submittedName>
        <fullName evidence="4">CBS domain-containing protein</fullName>
    </submittedName>
</protein>
<dbReference type="InterPro" id="IPR017080">
    <property type="entry name" value="UCP036990_CBS_BON"/>
</dbReference>
<reference evidence="4" key="1">
    <citation type="submission" date="2019-07" db="EMBL/GenBank/DDBJ databases">
        <title>FDA dAtabase for Regulatory Grade micrObial Sequences (FDA-ARGOS): Supporting development and validation of Infectious Disease Dx tests.</title>
        <authorList>
            <person name="Bachman M."/>
            <person name="Young C."/>
            <person name="Tallon L."/>
            <person name="Sadzewicz L."/>
            <person name="Vavikolanu K."/>
            <person name="Mehta A."/>
            <person name="Aluvathingal J."/>
            <person name="Nadendla S."/>
            <person name="Nandy P."/>
            <person name="Geyer C."/>
            <person name="Yan Y."/>
            <person name="Sichtig H."/>
        </authorList>
    </citation>
    <scope>NUCLEOTIDE SEQUENCE</scope>
    <source>
        <strain evidence="4">FDAARGOS_618</strain>
    </source>
</reference>
<evidence type="ECO:0000256" key="1">
    <source>
        <dbReference type="ARBA" id="ARBA00023122"/>
    </source>
</evidence>
<dbReference type="AlphaFoldDB" id="A0AA44ENF8"/>
<evidence type="ECO:0000313" key="4">
    <source>
        <dbReference type="EMBL" id="NRF22064.1"/>
    </source>
</evidence>
<dbReference type="PROSITE" id="PS51371">
    <property type="entry name" value="CBS"/>
    <property type="match status" value="2"/>
</dbReference>
<feature type="domain" description="CBS" evidence="3">
    <location>
        <begin position="87"/>
        <end position="142"/>
    </location>
</feature>
<gene>
    <name evidence="4" type="ORF">FOB26_23690</name>
</gene>
<dbReference type="Pfam" id="PF00571">
    <property type="entry name" value="CBS"/>
    <property type="match status" value="2"/>
</dbReference>
<dbReference type="PIRSF" id="PIRSF036990">
    <property type="entry name" value="UCP036990_CBS_BON"/>
    <property type="match status" value="1"/>
</dbReference>
<dbReference type="EMBL" id="JABRWM010000006">
    <property type="protein sequence ID" value="NRF22064.1"/>
    <property type="molecule type" value="Genomic_DNA"/>
</dbReference>
<evidence type="ECO:0000259" key="3">
    <source>
        <dbReference type="PROSITE" id="PS51371"/>
    </source>
</evidence>
<evidence type="ECO:0000256" key="2">
    <source>
        <dbReference type="PROSITE-ProRule" id="PRU00703"/>
    </source>
</evidence>
<feature type="domain" description="CBS" evidence="3">
    <location>
        <begin position="7"/>
        <end position="63"/>
    </location>
</feature>
<organism evidence="4 5">
    <name type="scientific">Agrobacterium pusense</name>
    <dbReference type="NCBI Taxonomy" id="648995"/>
    <lineage>
        <taxon>Bacteria</taxon>
        <taxon>Pseudomonadati</taxon>
        <taxon>Pseudomonadota</taxon>
        <taxon>Alphaproteobacteria</taxon>
        <taxon>Hyphomicrobiales</taxon>
        <taxon>Rhizobiaceae</taxon>
        <taxon>Rhizobium/Agrobacterium group</taxon>
        <taxon>Agrobacterium</taxon>
    </lineage>
</organism>
<dbReference type="PANTHER" id="PTHR43080">
    <property type="entry name" value="CBS DOMAIN-CONTAINING PROTEIN CBSX3, MITOCHONDRIAL"/>
    <property type="match status" value="1"/>
</dbReference>
<proteinExistence type="predicted"/>
<keyword evidence="5" id="KW-1185">Reference proteome</keyword>
<dbReference type="PANTHER" id="PTHR43080:SF26">
    <property type="entry name" value="REGULATORY PROTEIN"/>
    <property type="match status" value="1"/>
</dbReference>
<dbReference type="Gene3D" id="3.10.580.10">
    <property type="entry name" value="CBS-domain"/>
    <property type="match status" value="1"/>
</dbReference>
<name>A0AA44ENF8_9HYPH</name>
<dbReference type="SMART" id="SM00116">
    <property type="entry name" value="CBS"/>
    <property type="match status" value="2"/>
</dbReference>
<dbReference type="InterPro" id="IPR000644">
    <property type="entry name" value="CBS_dom"/>
</dbReference>
<dbReference type="CDD" id="cd04586">
    <property type="entry name" value="CBS_pair_BON_assoc"/>
    <property type="match status" value="1"/>
</dbReference>
<accession>A0AA44ENF8</accession>